<organism evidence="18 19">
    <name type="scientific">Otolemur garnettii</name>
    <name type="common">Small-eared galago</name>
    <name type="synonym">Garnett's greater bushbaby</name>
    <dbReference type="NCBI Taxonomy" id="30611"/>
    <lineage>
        <taxon>Eukaryota</taxon>
        <taxon>Metazoa</taxon>
        <taxon>Chordata</taxon>
        <taxon>Craniata</taxon>
        <taxon>Vertebrata</taxon>
        <taxon>Euteleostomi</taxon>
        <taxon>Mammalia</taxon>
        <taxon>Eutheria</taxon>
        <taxon>Euarchontoglires</taxon>
        <taxon>Primates</taxon>
        <taxon>Strepsirrhini</taxon>
        <taxon>Lorisiformes</taxon>
        <taxon>Galagidae</taxon>
        <taxon>Otolemur</taxon>
    </lineage>
</organism>
<evidence type="ECO:0000313" key="18">
    <source>
        <dbReference type="Ensembl" id="ENSOGAP00000006471.2"/>
    </source>
</evidence>
<dbReference type="GO" id="GO:0009897">
    <property type="term" value="C:external side of plasma membrane"/>
    <property type="evidence" value="ECO:0007669"/>
    <property type="project" value="Ensembl"/>
</dbReference>
<keyword evidence="4 16" id="KW-0812">Transmembrane</keyword>
<feature type="region of interest" description="Disordered" evidence="15">
    <location>
        <begin position="180"/>
        <end position="203"/>
    </location>
</feature>
<keyword evidence="5" id="KW-0732">Signal</keyword>
<dbReference type="PANTHER" id="PTHR10441:SF2">
    <property type="entry name" value="T-CELL SURFACE GLYCOPROTEIN CD8 ALPHA CHAIN"/>
    <property type="match status" value="1"/>
</dbReference>
<dbReference type="AlphaFoldDB" id="H0WVV9"/>
<evidence type="ECO:0000256" key="2">
    <source>
        <dbReference type="ARBA" id="ARBA00021525"/>
    </source>
</evidence>
<dbReference type="Ensembl" id="ENSOGAT00000007235.2">
    <property type="protein sequence ID" value="ENSOGAP00000006471.2"/>
    <property type="gene ID" value="ENSOGAG00000007233.2"/>
</dbReference>
<evidence type="ECO:0000256" key="10">
    <source>
        <dbReference type="ARBA" id="ARBA00023139"/>
    </source>
</evidence>
<dbReference type="SUPFAM" id="SSF48726">
    <property type="entry name" value="Immunoglobulin"/>
    <property type="match status" value="1"/>
</dbReference>
<accession>H0WVV9</accession>
<feature type="transmembrane region" description="Helical" evidence="16">
    <location>
        <begin position="153"/>
        <end position="176"/>
    </location>
</feature>
<dbReference type="Proteomes" id="UP000005225">
    <property type="component" value="Unassembled WGS sequence"/>
</dbReference>
<dbReference type="OMA" id="KCKCIRP"/>
<dbReference type="STRING" id="30611.ENSOGAP00000006471"/>
<dbReference type="GO" id="GO:0050852">
    <property type="term" value="P:T cell receptor signaling pathway"/>
    <property type="evidence" value="ECO:0007669"/>
    <property type="project" value="Ensembl"/>
</dbReference>
<protein>
    <recommendedName>
        <fullName evidence="2">T-cell surface glycoprotein CD8 alpha chain</fullName>
    </recommendedName>
</protein>
<dbReference type="InterPro" id="IPR013106">
    <property type="entry name" value="Ig_V-set"/>
</dbReference>
<feature type="transmembrane region" description="Helical" evidence="16">
    <location>
        <begin position="38"/>
        <end position="59"/>
    </location>
</feature>
<keyword evidence="6" id="KW-0391">Immunity</keyword>
<sequence>RNSPHPHPLRPLPRPTSFSESPLTPLVLAEQRPGECAMALPVASLLLQLALLLDAVAVVQPSQFRVSPRDRTWNLGQSVELRCQVLLASWSSGCSWLYQPPGLAASPTHLLYIPQNSRKEVHVLGSERFSGEKIGDGAYSLTLSGFRKEDQGYYFCSVLSNSIIHFSPFLTVFLPAKPTTMPTPRPPTPPSSTTSQHRSLHPEACRPAEGNAVDRRGLDFACDLYIWAPLAGTCGVLLLSLVITVIYNHRTRRRVCRCPRPVVRTGGKPSQAERYV</sequence>
<evidence type="ECO:0000256" key="12">
    <source>
        <dbReference type="ARBA" id="ARBA00023180"/>
    </source>
</evidence>
<comment type="subcellular location">
    <subcellularLocation>
        <location evidence="1">Cell membrane</location>
        <topology evidence="1">Single-pass type I membrane protein</topology>
    </subcellularLocation>
</comment>
<evidence type="ECO:0000256" key="11">
    <source>
        <dbReference type="ARBA" id="ARBA00023157"/>
    </source>
</evidence>
<evidence type="ECO:0000256" key="5">
    <source>
        <dbReference type="ARBA" id="ARBA00022729"/>
    </source>
</evidence>
<dbReference type="GO" id="GO:0045065">
    <property type="term" value="P:cytotoxic T cell differentiation"/>
    <property type="evidence" value="ECO:0007669"/>
    <property type="project" value="TreeGrafter"/>
</dbReference>
<keyword evidence="19" id="KW-1185">Reference proteome</keyword>
<dbReference type="GO" id="GO:0023024">
    <property type="term" value="F:MHC class I protein complex binding"/>
    <property type="evidence" value="ECO:0007669"/>
    <property type="project" value="Ensembl"/>
</dbReference>
<dbReference type="FunCoup" id="H0WVV9">
    <property type="interactions" value="502"/>
</dbReference>
<keyword evidence="13" id="KW-0449">Lipoprotein</keyword>
<feature type="transmembrane region" description="Helical" evidence="16">
    <location>
        <begin position="224"/>
        <end position="247"/>
    </location>
</feature>
<evidence type="ECO:0000256" key="16">
    <source>
        <dbReference type="SAM" id="Phobius"/>
    </source>
</evidence>
<dbReference type="GO" id="GO:0044853">
    <property type="term" value="C:plasma membrane raft"/>
    <property type="evidence" value="ECO:0007669"/>
    <property type="project" value="Ensembl"/>
</dbReference>
<dbReference type="InterPro" id="IPR003599">
    <property type="entry name" value="Ig_sub"/>
</dbReference>
<dbReference type="InterPro" id="IPR007110">
    <property type="entry name" value="Ig-like_dom"/>
</dbReference>
<evidence type="ECO:0000256" key="4">
    <source>
        <dbReference type="ARBA" id="ARBA00022692"/>
    </source>
</evidence>
<evidence type="ECO:0000256" key="1">
    <source>
        <dbReference type="ARBA" id="ARBA00004251"/>
    </source>
</evidence>
<dbReference type="Gene3D" id="2.60.40.10">
    <property type="entry name" value="Immunoglobulins"/>
    <property type="match status" value="1"/>
</dbReference>
<evidence type="ECO:0000313" key="19">
    <source>
        <dbReference type="Proteomes" id="UP000005225"/>
    </source>
</evidence>
<evidence type="ECO:0000256" key="13">
    <source>
        <dbReference type="ARBA" id="ARBA00023288"/>
    </source>
</evidence>
<evidence type="ECO:0000256" key="15">
    <source>
        <dbReference type="SAM" id="MobiDB-lite"/>
    </source>
</evidence>
<name>H0WVV9_OTOGA</name>
<keyword evidence="8" id="KW-1064">Adaptive immunity</keyword>
<keyword evidence="11" id="KW-1015">Disulfide bond</keyword>
<evidence type="ECO:0000256" key="6">
    <source>
        <dbReference type="ARBA" id="ARBA00022859"/>
    </source>
</evidence>
<dbReference type="InterPro" id="IPR015468">
    <property type="entry name" value="CD8_asu"/>
</dbReference>
<keyword evidence="12" id="KW-0325">Glycoprotein</keyword>
<evidence type="ECO:0000256" key="8">
    <source>
        <dbReference type="ARBA" id="ARBA00023130"/>
    </source>
</evidence>
<evidence type="ECO:0000259" key="17">
    <source>
        <dbReference type="PROSITE" id="PS50835"/>
    </source>
</evidence>
<dbReference type="SMART" id="SM00409">
    <property type="entry name" value="IG"/>
    <property type="match status" value="1"/>
</dbReference>
<evidence type="ECO:0000256" key="9">
    <source>
        <dbReference type="ARBA" id="ARBA00023136"/>
    </source>
</evidence>
<evidence type="ECO:0000256" key="14">
    <source>
        <dbReference type="ARBA" id="ARBA00023319"/>
    </source>
</evidence>
<dbReference type="GeneTree" id="ENSGT00940000156588"/>
<dbReference type="InParanoid" id="H0WVV9"/>
<reference evidence="18" key="3">
    <citation type="submission" date="2025-09" db="UniProtKB">
        <authorList>
            <consortium name="Ensembl"/>
        </authorList>
    </citation>
    <scope>IDENTIFICATION</scope>
</reference>
<feature type="domain" description="Ig-like" evidence="17">
    <location>
        <begin position="61"/>
        <end position="158"/>
    </location>
</feature>
<keyword evidence="7 16" id="KW-1133">Transmembrane helix</keyword>
<dbReference type="PROSITE" id="PS50835">
    <property type="entry name" value="IG_LIKE"/>
    <property type="match status" value="1"/>
</dbReference>
<proteinExistence type="predicted"/>
<reference evidence="18" key="2">
    <citation type="submission" date="2025-08" db="UniProtKB">
        <authorList>
            <consortium name="Ensembl"/>
        </authorList>
    </citation>
    <scope>IDENTIFICATION</scope>
</reference>
<dbReference type="PANTHER" id="PTHR10441">
    <property type="entry name" value="CD8 ALPHA CHAIN"/>
    <property type="match status" value="1"/>
</dbReference>
<dbReference type="Pfam" id="PF07686">
    <property type="entry name" value="V-set"/>
    <property type="match status" value="1"/>
</dbReference>
<dbReference type="GO" id="GO:0002456">
    <property type="term" value="P:T cell mediated immunity"/>
    <property type="evidence" value="ECO:0007669"/>
    <property type="project" value="TreeGrafter"/>
</dbReference>
<dbReference type="SMART" id="SM00406">
    <property type="entry name" value="IGv"/>
    <property type="match status" value="1"/>
</dbReference>
<dbReference type="eggNOG" id="ENOG502SAZN">
    <property type="taxonomic scope" value="Eukaryota"/>
</dbReference>
<dbReference type="EMBL" id="AAQR03151188">
    <property type="status" value="NOT_ANNOTATED_CDS"/>
    <property type="molecule type" value="Genomic_DNA"/>
</dbReference>
<keyword evidence="10" id="KW-0564">Palmitate</keyword>
<dbReference type="InterPro" id="IPR036179">
    <property type="entry name" value="Ig-like_dom_sf"/>
</dbReference>
<keyword evidence="14" id="KW-0393">Immunoglobulin domain</keyword>
<dbReference type="HOGENOM" id="CLU_085753_0_0_1"/>
<evidence type="ECO:0000256" key="3">
    <source>
        <dbReference type="ARBA" id="ARBA00022475"/>
    </source>
</evidence>
<evidence type="ECO:0000256" key="7">
    <source>
        <dbReference type="ARBA" id="ARBA00022989"/>
    </source>
</evidence>
<dbReference type="GO" id="GO:0043235">
    <property type="term" value="C:receptor complex"/>
    <property type="evidence" value="ECO:0007669"/>
    <property type="project" value="Ensembl"/>
</dbReference>
<feature type="compositionally biased region" description="Pro residues" evidence="15">
    <location>
        <begin position="181"/>
        <end position="190"/>
    </location>
</feature>
<reference evidence="19" key="1">
    <citation type="submission" date="2011-03" db="EMBL/GenBank/DDBJ databases">
        <title>Version 3 of the genome sequence of Otolemur garnettii (Bushbaby).</title>
        <authorList>
            <consortium name="The Broad Institute Genome Sequencing Platform"/>
            <person name="Di Palma F."/>
            <person name="Johnson J."/>
            <person name="Lander E.S."/>
            <person name="Lindblad-Toh K."/>
            <person name="Jaffe D.B."/>
            <person name="Gnerre S."/>
            <person name="MacCallum I."/>
            <person name="Przybylski D."/>
            <person name="Ribeiro F.J."/>
            <person name="Burton J.N."/>
            <person name="Walker B.J."/>
            <person name="Sharpe T."/>
            <person name="Hall G."/>
        </authorList>
    </citation>
    <scope>NUCLEOTIDE SEQUENCE [LARGE SCALE GENOMIC DNA]</scope>
</reference>
<keyword evidence="3" id="KW-1003">Cell membrane</keyword>
<dbReference type="InterPro" id="IPR013783">
    <property type="entry name" value="Ig-like_fold"/>
</dbReference>
<keyword evidence="9 16" id="KW-0472">Membrane</keyword>